<reference evidence="5 6" key="1">
    <citation type="submission" date="2017-03" db="EMBL/GenBank/DDBJ databases">
        <title>Widespread Adenine N6-methylation of Active Genes in Fungi.</title>
        <authorList>
            <consortium name="DOE Joint Genome Institute"/>
            <person name="Mondo S.J."/>
            <person name="Dannebaum R.O."/>
            <person name="Kuo R.C."/>
            <person name="Louie K.B."/>
            <person name="Bewick A.J."/>
            <person name="Labutti K."/>
            <person name="Haridas S."/>
            <person name="Kuo A."/>
            <person name="Salamov A."/>
            <person name="Ahrendt S.R."/>
            <person name="Lau R."/>
            <person name="Bowen B.P."/>
            <person name="Lipzen A."/>
            <person name="Sullivan W."/>
            <person name="Andreopoulos W.B."/>
            <person name="Clum A."/>
            <person name="Lindquist E."/>
            <person name="Daum C."/>
            <person name="Northen T.R."/>
            <person name="Ramamoorthy G."/>
            <person name="Schmitz R.J."/>
            <person name="Gryganskyi A."/>
            <person name="Culley D."/>
            <person name="Magnuson J."/>
            <person name="James T.Y."/>
            <person name="O'Malley M.A."/>
            <person name="Stajich J.E."/>
            <person name="Spatafora J.W."/>
            <person name="Visel A."/>
            <person name="Grigoriev I.V."/>
        </authorList>
    </citation>
    <scope>NUCLEOTIDE SEQUENCE [LARGE SCALE GENOMIC DNA]</scope>
    <source>
        <strain evidence="5 6">NRRL Y-17943</strain>
    </source>
</reference>
<dbReference type="AlphaFoldDB" id="A0A1Y1UN45"/>
<dbReference type="OrthoDB" id="1334205at2759"/>
<sequence>MPVVERDLTDFVPACPAKVGQKLTSFTLVSTKNTRYIKDFSWTLEFPLANAYRILLHGPTRPRPPHDNVSLKVEPLSFEVLSFDEYTASFAFPQSNDSGRLSLRLSWRTQIASAVFRVKDNVEEQIMGDVRLRSYGLTEHGIIRHYRYERDNVHLGLGEKAAPLDLSERSFTLHAADVAGYDTYKSDPLYKHTPFLVSTPRPGQDGNQGLTYAIFHGTNSVSTWDIGRSLDIPSGGYYKTFTQDWGGLEEWVMLGDGVQAVVKTLAEITSKPKLVGRDWLGYLASTMLLADLDNAQEELEKWPELCKQHDIPCSAMHLSSGFTCDEKTGQRWVFYMNKHRYPDFKGMIGKYHEAGMKVVPNIKPYVLKTHPAYKRLLQADGLFHDPFTGGPATQNIWASGIQASADGSWVDLSAKGSREWWCEGVEGLVKLGCDGMWDDNSEYFTRDDEILFKNDIEFKRYSDFKGPTRTGLMGRITGNELMNRYSHATLQKCNPERRTYVLTRSGNVAAFKYACSTWSGDNFTSWQNLRGSQHIQLNSSLSLMQSYGSDIGGFVGPIPSPELFVRWVQLGMLHSRFCIHSAPNDGAGHAKLNTPWMYPQVLPLIRAHIKQRYELLPYFNHLMWESHLHADPTNAPLFYGPFRNDAELYTSKVLDGFQAWCGVGRILQAPAMFEGQHSQEVYFPKSSNNDESLYFDLHAPHGTFKAGTWSTVGTPIDHGGMFVREGTIIPIGHEYATVTSTSGAPRTNIDGIDTKLMSEGGVVGLDDWRGVLLFPGKGDKTYTSSWIEDDGISSDPTKMEITVTYTGTNDQVRVAVTIHHMGYEPLWKGKLHFILPEGDDRKMVETKGGRLWGERRTELKVGESYKGRATWQLDV</sequence>
<dbReference type="Pfam" id="PF01055">
    <property type="entry name" value="Glyco_hydro_31_2nd"/>
    <property type="match status" value="1"/>
</dbReference>
<evidence type="ECO:0000259" key="4">
    <source>
        <dbReference type="Pfam" id="PF13802"/>
    </source>
</evidence>
<dbReference type="PANTHER" id="PTHR22762">
    <property type="entry name" value="ALPHA-GLUCOSIDASE"/>
    <property type="match status" value="1"/>
</dbReference>
<dbReference type="Proteomes" id="UP000193218">
    <property type="component" value="Unassembled WGS sequence"/>
</dbReference>
<evidence type="ECO:0000256" key="1">
    <source>
        <dbReference type="ARBA" id="ARBA00007806"/>
    </source>
</evidence>
<keyword evidence="6" id="KW-1185">Reference proteome</keyword>
<evidence type="ECO:0000256" key="2">
    <source>
        <dbReference type="RuleBase" id="RU361185"/>
    </source>
</evidence>
<comment type="similarity">
    <text evidence="1 2">Belongs to the glycosyl hydrolase 31 family.</text>
</comment>
<dbReference type="InterPro" id="IPR011013">
    <property type="entry name" value="Gal_mutarotase_sf_dom"/>
</dbReference>
<dbReference type="Gene3D" id="3.20.20.80">
    <property type="entry name" value="Glycosidases"/>
    <property type="match status" value="1"/>
</dbReference>
<dbReference type="EMBL" id="NBSH01000003">
    <property type="protein sequence ID" value="ORX38876.1"/>
    <property type="molecule type" value="Genomic_DNA"/>
</dbReference>
<dbReference type="STRING" id="4999.A0A1Y1UN45"/>
<evidence type="ECO:0000313" key="5">
    <source>
        <dbReference type="EMBL" id="ORX38876.1"/>
    </source>
</evidence>
<dbReference type="GO" id="GO:0005975">
    <property type="term" value="P:carbohydrate metabolic process"/>
    <property type="evidence" value="ECO:0007669"/>
    <property type="project" value="InterPro"/>
</dbReference>
<dbReference type="InterPro" id="IPR000322">
    <property type="entry name" value="Glyco_hydro_31_TIM"/>
</dbReference>
<dbReference type="Gene3D" id="2.60.40.1760">
    <property type="entry name" value="glycosyl hydrolase (family 31)"/>
    <property type="match status" value="1"/>
</dbReference>
<dbReference type="InterPro" id="IPR017853">
    <property type="entry name" value="GH"/>
</dbReference>
<accession>A0A1Y1UN45</accession>
<name>A0A1Y1UN45_9TREE</name>
<dbReference type="GeneID" id="33556751"/>
<keyword evidence="2" id="KW-0326">Glycosidase</keyword>
<dbReference type="InterPro" id="IPR013780">
    <property type="entry name" value="Glyco_hydro_b"/>
</dbReference>
<feature type="domain" description="Glycoside hydrolase family 31 N-terminal" evidence="4">
    <location>
        <begin position="142"/>
        <end position="201"/>
    </location>
</feature>
<evidence type="ECO:0000313" key="6">
    <source>
        <dbReference type="Proteomes" id="UP000193218"/>
    </source>
</evidence>
<dbReference type="CDD" id="cd14752">
    <property type="entry name" value="GH31_N"/>
    <property type="match status" value="1"/>
</dbReference>
<feature type="domain" description="Glycoside hydrolase family 31 TIM barrel" evidence="3">
    <location>
        <begin position="280"/>
        <end position="620"/>
    </location>
</feature>
<evidence type="ECO:0000259" key="3">
    <source>
        <dbReference type="Pfam" id="PF01055"/>
    </source>
</evidence>
<dbReference type="RefSeq" id="XP_021872739.1">
    <property type="nucleotide sequence ID" value="XM_022014943.1"/>
</dbReference>
<comment type="caution">
    <text evidence="5">The sequence shown here is derived from an EMBL/GenBank/DDBJ whole genome shotgun (WGS) entry which is preliminary data.</text>
</comment>
<organism evidence="5 6">
    <name type="scientific">Kockovaella imperatae</name>
    <dbReference type="NCBI Taxonomy" id="4999"/>
    <lineage>
        <taxon>Eukaryota</taxon>
        <taxon>Fungi</taxon>
        <taxon>Dikarya</taxon>
        <taxon>Basidiomycota</taxon>
        <taxon>Agaricomycotina</taxon>
        <taxon>Tremellomycetes</taxon>
        <taxon>Tremellales</taxon>
        <taxon>Cuniculitremaceae</taxon>
        <taxon>Kockovaella</taxon>
    </lineage>
</organism>
<dbReference type="PANTHER" id="PTHR22762:SF165">
    <property type="entry name" value="PUTATIVE (AFU_ORTHOLOGUE AFUA_1G06560)-RELATED"/>
    <property type="match status" value="1"/>
</dbReference>
<dbReference type="Gene3D" id="2.60.40.1180">
    <property type="entry name" value="Golgi alpha-mannosidase II"/>
    <property type="match status" value="1"/>
</dbReference>
<dbReference type="SUPFAM" id="SSF74650">
    <property type="entry name" value="Galactose mutarotase-like"/>
    <property type="match status" value="1"/>
</dbReference>
<dbReference type="GO" id="GO:0004553">
    <property type="term" value="F:hydrolase activity, hydrolyzing O-glycosyl compounds"/>
    <property type="evidence" value="ECO:0007669"/>
    <property type="project" value="InterPro"/>
</dbReference>
<proteinExistence type="inferred from homology"/>
<dbReference type="SUPFAM" id="SSF51445">
    <property type="entry name" value="(Trans)glycosidases"/>
    <property type="match status" value="1"/>
</dbReference>
<gene>
    <name evidence="5" type="ORF">BD324DRAFT_617654</name>
</gene>
<protein>
    <submittedName>
        <fullName evidence="5">Putative glicosidase</fullName>
    </submittedName>
</protein>
<dbReference type="GO" id="GO:0030246">
    <property type="term" value="F:carbohydrate binding"/>
    <property type="evidence" value="ECO:0007669"/>
    <property type="project" value="InterPro"/>
</dbReference>
<keyword evidence="2" id="KW-0378">Hydrolase</keyword>
<dbReference type="Pfam" id="PF13802">
    <property type="entry name" value="Gal_mutarotas_2"/>
    <property type="match status" value="1"/>
</dbReference>
<dbReference type="InParanoid" id="A0A1Y1UN45"/>
<dbReference type="InterPro" id="IPR025887">
    <property type="entry name" value="Glyco_hydro_31_N_dom"/>
</dbReference>